<protein>
    <submittedName>
        <fullName evidence="2">Uncharacterized protein</fullName>
    </submittedName>
</protein>
<sequence>MANRNYLRNGPRGVGENAAETQYPPNHERSVGGSGVMVEKLGFFRTSPMGVVTNGDGTKRVINDLLYPKYDDNTPSVNSFVDKMKFKTTKPVEIPRDTTK</sequence>
<keyword evidence="3" id="KW-1185">Reference proteome</keyword>
<dbReference type="Proteomes" id="UP000001072">
    <property type="component" value="Unassembled WGS sequence"/>
</dbReference>
<evidence type="ECO:0000313" key="3">
    <source>
        <dbReference type="Proteomes" id="UP000001072"/>
    </source>
</evidence>
<name>F4RKM9_MELLP</name>
<dbReference type="EMBL" id="GL883105">
    <property type="protein sequence ID" value="EGG07121.1"/>
    <property type="molecule type" value="Genomic_DNA"/>
</dbReference>
<dbReference type="GeneID" id="18929010"/>
<organism evidence="3">
    <name type="scientific">Melampsora larici-populina (strain 98AG31 / pathotype 3-4-7)</name>
    <name type="common">Poplar leaf rust fungus</name>
    <dbReference type="NCBI Taxonomy" id="747676"/>
    <lineage>
        <taxon>Eukaryota</taxon>
        <taxon>Fungi</taxon>
        <taxon>Dikarya</taxon>
        <taxon>Basidiomycota</taxon>
        <taxon>Pucciniomycotina</taxon>
        <taxon>Pucciniomycetes</taxon>
        <taxon>Pucciniales</taxon>
        <taxon>Melampsoraceae</taxon>
        <taxon>Melampsora</taxon>
    </lineage>
</organism>
<dbReference type="HOGENOM" id="CLU_2306706_0_0_1"/>
<feature type="region of interest" description="Disordered" evidence="1">
    <location>
        <begin position="1"/>
        <end position="33"/>
    </location>
</feature>
<dbReference type="VEuPathDB" id="FungiDB:MELLADRAFT_56008"/>
<reference evidence="3" key="1">
    <citation type="journal article" date="2011" name="Proc. Natl. Acad. Sci. U.S.A.">
        <title>Obligate biotrophy features unraveled by the genomic analysis of rust fungi.</title>
        <authorList>
            <person name="Duplessis S."/>
            <person name="Cuomo C.A."/>
            <person name="Lin Y.-C."/>
            <person name="Aerts A."/>
            <person name="Tisserant E."/>
            <person name="Veneault-Fourrey C."/>
            <person name="Joly D.L."/>
            <person name="Hacquard S."/>
            <person name="Amselem J."/>
            <person name="Cantarel B.L."/>
            <person name="Chiu R."/>
            <person name="Coutinho P.M."/>
            <person name="Feau N."/>
            <person name="Field M."/>
            <person name="Frey P."/>
            <person name="Gelhaye E."/>
            <person name="Goldberg J."/>
            <person name="Grabherr M.G."/>
            <person name="Kodira C.D."/>
            <person name="Kohler A."/>
            <person name="Kuees U."/>
            <person name="Lindquist E.A."/>
            <person name="Lucas S.M."/>
            <person name="Mago R."/>
            <person name="Mauceli E."/>
            <person name="Morin E."/>
            <person name="Murat C."/>
            <person name="Pangilinan J.L."/>
            <person name="Park R."/>
            <person name="Pearson M."/>
            <person name="Quesneville H."/>
            <person name="Rouhier N."/>
            <person name="Sakthikumar S."/>
            <person name="Salamov A.A."/>
            <person name="Schmutz J."/>
            <person name="Selles B."/>
            <person name="Shapiro H."/>
            <person name="Tanguay P."/>
            <person name="Tuskan G.A."/>
            <person name="Henrissat B."/>
            <person name="Van de Peer Y."/>
            <person name="Rouze P."/>
            <person name="Ellis J.G."/>
            <person name="Dodds P.N."/>
            <person name="Schein J.E."/>
            <person name="Zhong S."/>
            <person name="Hamelin R.C."/>
            <person name="Grigoriev I.V."/>
            <person name="Szabo L.J."/>
            <person name="Martin F."/>
        </authorList>
    </citation>
    <scope>NUCLEOTIDE SEQUENCE [LARGE SCALE GENOMIC DNA]</scope>
    <source>
        <strain evidence="3">98AG31 / pathotype 3-4-7</strain>
    </source>
</reference>
<dbReference type="KEGG" id="mlr:MELLADRAFT_56008"/>
<accession>F4RKM9</accession>
<proteinExistence type="predicted"/>
<dbReference type="InParanoid" id="F4RKM9"/>
<gene>
    <name evidence="2" type="ORF">MELLADRAFT_56008</name>
</gene>
<evidence type="ECO:0000313" key="2">
    <source>
        <dbReference type="EMBL" id="EGG07121.1"/>
    </source>
</evidence>
<dbReference type="AlphaFoldDB" id="F4RKM9"/>
<dbReference type="RefSeq" id="XP_007409563.1">
    <property type="nucleotide sequence ID" value="XM_007409501.1"/>
</dbReference>
<dbReference type="OrthoDB" id="2505248at2759"/>
<evidence type="ECO:0000256" key="1">
    <source>
        <dbReference type="SAM" id="MobiDB-lite"/>
    </source>
</evidence>